<name>A0A0N5ADB1_9BILA</name>
<evidence type="ECO:0000313" key="3">
    <source>
        <dbReference type="Proteomes" id="UP000046393"/>
    </source>
</evidence>
<keyword evidence="3" id="KW-1185">Reference proteome</keyword>
<evidence type="ECO:0000256" key="1">
    <source>
        <dbReference type="SAM" id="SignalP"/>
    </source>
</evidence>
<dbReference type="SUPFAM" id="SSF55149">
    <property type="entry name" value="Pepsin inhibitor-3"/>
    <property type="match status" value="1"/>
</dbReference>
<dbReference type="Proteomes" id="UP000046393">
    <property type="component" value="Unplaced"/>
</dbReference>
<reference evidence="4" key="1">
    <citation type="submission" date="2017-02" db="UniProtKB">
        <authorList>
            <consortium name="WormBaseParasite"/>
        </authorList>
    </citation>
    <scope>IDENTIFICATION</scope>
</reference>
<dbReference type="InterPro" id="IPR038412">
    <property type="entry name" value="Pepsin-I3_sf"/>
</dbReference>
<evidence type="ECO:0000259" key="2">
    <source>
        <dbReference type="Pfam" id="PF06394"/>
    </source>
</evidence>
<accession>A0A0N5ADB1</accession>
<dbReference type="Pfam" id="PF06394">
    <property type="entry name" value="Pepsin-I3"/>
    <property type="match status" value="1"/>
</dbReference>
<dbReference type="WBParaSite" id="SMUV_0000215501-mRNA-1">
    <property type="protein sequence ID" value="SMUV_0000215501-mRNA-1"/>
    <property type="gene ID" value="SMUV_0000215501"/>
</dbReference>
<dbReference type="InterPro" id="IPR010480">
    <property type="entry name" value="Pepsin-I3"/>
</dbReference>
<keyword evidence="1" id="KW-0732">Signal</keyword>
<feature type="domain" description="Pepsin inhibitor-3-like repeated" evidence="2">
    <location>
        <begin position="33"/>
        <end position="79"/>
    </location>
</feature>
<feature type="signal peptide" evidence="1">
    <location>
        <begin position="1"/>
        <end position="17"/>
    </location>
</feature>
<proteinExistence type="predicted"/>
<organism evidence="3 4">
    <name type="scientific">Syphacia muris</name>
    <dbReference type="NCBI Taxonomy" id="451379"/>
    <lineage>
        <taxon>Eukaryota</taxon>
        <taxon>Metazoa</taxon>
        <taxon>Ecdysozoa</taxon>
        <taxon>Nematoda</taxon>
        <taxon>Chromadorea</taxon>
        <taxon>Rhabditida</taxon>
        <taxon>Spirurina</taxon>
        <taxon>Oxyuridomorpha</taxon>
        <taxon>Oxyuroidea</taxon>
        <taxon>Oxyuridae</taxon>
        <taxon>Syphacia</taxon>
    </lineage>
</organism>
<dbReference type="AlphaFoldDB" id="A0A0N5ADB1"/>
<protein>
    <submittedName>
        <fullName evidence="4">Pepsin-I3 domain-containing protein</fullName>
    </submittedName>
</protein>
<evidence type="ECO:0000313" key="4">
    <source>
        <dbReference type="WBParaSite" id="SMUV_0000215501-mRNA-1"/>
    </source>
</evidence>
<sequence>MKFFLILVSLLIVYTTAAPPRSTYRNHSSSVKCKIVNNQIYVNGQYRGVLTNAQIEELQNYNRRLVEWSKLMQNNPSARIETSPNHASAAIESNTFRHEGDNTELHHSGNRAHYTKEVYDYSDPNDQFQEMAQPRTSHYNSVNMEMNFPEPPSFCRN</sequence>
<feature type="chain" id="PRO_5005892981" evidence="1">
    <location>
        <begin position="18"/>
        <end position="157"/>
    </location>
</feature>
<dbReference type="Gene3D" id="3.30.1120.50">
    <property type="entry name" value="Pepsin inhibitor-3"/>
    <property type="match status" value="1"/>
</dbReference>